<keyword evidence="1" id="KW-1133">Transmembrane helix</keyword>
<keyword evidence="1" id="KW-0472">Membrane</keyword>
<dbReference type="Proteomes" id="UP000245207">
    <property type="component" value="Unassembled WGS sequence"/>
</dbReference>
<dbReference type="AlphaFoldDB" id="A0A2U1KPM9"/>
<keyword evidence="1" id="KW-0812">Transmembrane</keyword>
<dbReference type="InterPro" id="IPR032675">
    <property type="entry name" value="LRR_dom_sf"/>
</dbReference>
<dbReference type="OrthoDB" id="1924358at2759"/>
<sequence>MRICISYHGIFICLFPYVVKITEAIWSTKSTYGIKKNWQADPCVPQPSVWVGINCSYNDSKNPRITSFDFRDLSYNNLIGNVPKFLASVSFLEMLIEGINLQDKDSCPKDSCRKKKNNKVVILVTATIAATFVLLTTLAILLIVKRSKRNLSSSGLSGEIADALSNLTMIQSFDFRDLSYNNLIGNVPKFLASISFLEMLNNCCNLCAIDHIGHLIDNQKKHKFDVSMVIQIMNTDVPDDIIGSRDQRFTFGEIQSITDRFKTITRKGGFGMVYHGSIGDNQVAVKMLSESSAQGYRFQAERFNRLSTKDLWLNGMYVSQRVVLLPRVSGPSTKRL</sequence>
<dbReference type="GO" id="GO:0016301">
    <property type="term" value="F:kinase activity"/>
    <property type="evidence" value="ECO:0007669"/>
    <property type="project" value="UniProtKB-KW"/>
</dbReference>
<keyword evidence="3" id="KW-1185">Reference proteome</keyword>
<keyword evidence="2" id="KW-0418">Kinase</keyword>
<dbReference type="Gene3D" id="3.30.200.20">
    <property type="entry name" value="Phosphorylase Kinase, domain 1"/>
    <property type="match status" value="1"/>
</dbReference>
<protein>
    <submittedName>
        <fullName evidence="2">Putative LRR receptor-like serine/threonine-protein kinase</fullName>
    </submittedName>
</protein>
<evidence type="ECO:0000256" key="1">
    <source>
        <dbReference type="SAM" id="Phobius"/>
    </source>
</evidence>
<dbReference type="PANTHER" id="PTHR45631">
    <property type="entry name" value="OS07G0107800 PROTEIN-RELATED"/>
    <property type="match status" value="1"/>
</dbReference>
<keyword evidence="2" id="KW-0808">Transferase</keyword>
<dbReference type="EMBL" id="PKPP01015428">
    <property type="protein sequence ID" value="PWA38643.1"/>
    <property type="molecule type" value="Genomic_DNA"/>
</dbReference>
<feature type="transmembrane region" description="Helical" evidence="1">
    <location>
        <begin position="120"/>
        <end position="144"/>
    </location>
</feature>
<gene>
    <name evidence="2" type="ORF">CTI12_AA579390</name>
</gene>
<dbReference type="Gene3D" id="3.80.10.10">
    <property type="entry name" value="Ribonuclease Inhibitor"/>
    <property type="match status" value="1"/>
</dbReference>
<proteinExistence type="predicted"/>
<organism evidence="2 3">
    <name type="scientific">Artemisia annua</name>
    <name type="common">Sweet wormwood</name>
    <dbReference type="NCBI Taxonomy" id="35608"/>
    <lineage>
        <taxon>Eukaryota</taxon>
        <taxon>Viridiplantae</taxon>
        <taxon>Streptophyta</taxon>
        <taxon>Embryophyta</taxon>
        <taxon>Tracheophyta</taxon>
        <taxon>Spermatophyta</taxon>
        <taxon>Magnoliopsida</taxon>
        <taxon>eudicotyledons</taxon>
        <taxon>Gunneridae</taxon>
        <taxon>Pentapetalae</taxon>
        <taxon>asterids</taxon>
        <taxon>campanulids</taxon>
        <taxon>Asterales</taxon>
        <taxon>Asteraceae</taxon>
        <taxon>Asteroideae</taxon>
        <taxon>Anthemideae</taxon>
        <taxon>Artemisiinae</taxon>
        <taxon>Artemisia</taxon>
    </lineage>
</organism>
<reference evidence="2 3" key="1">
    <citation type="journal article" date="2018" name="Mol. Plant">
        <title>The genome of Artemisia annua provides insight into the evolution of Asteraceae family and artemisinin biosynthesis.</title>
        <authorList>
            <person name="Shen Q."/>
            <person name="Zhang L."/>
            <person name="Liao Z."/>
            <person name="Wang S."/>
            <person name="Yan T."/>
            <person name="Shi P."/>
            <person name="Liu M."/>
            <person name="Fu X."/>
            <person name="Pan Q."/>
            <person name="Wang Y."/>
            <person name="Lv Z."/>
            <person name="Lu X."/>
            <person name="Zhang F."/>
            <person name="Jiang W."/>
            <person name="Ma Y."/>
            <person name="Chen M."/>
            <person name="Hao X."/>
            <person name="Li L."/>
            <person name="Tang Y."/>
            <person name="Lv G."/>
            <person name="Zhou Y."/>
            <person name="Sun X."/>
            <person name="Brodelius P.E."/>
            <person name="Rose J.K.C."/>
            <person name="Tang K."/>
        </authorList>
    </citation>
    <scope>NUCLEOTIDE SEQUENCE [LARGE SCALE GENOMIC DNA]</scope>
    <source>
        <strain evidence="3">cv. Huhao1</strain>
        <tissue evidence="2">Leaf</tissue>
    </source>
</reference>
<evidence type="ECO:0000313" key="3">
    <source>
        <dbReference type="Proteomes" id="UP000245207"/>
    </source>
</evidence>
<dbReference type="SUPFAM" id="SSF52058">
    <property type="entry name" value="L domain-like"/>
    <property type="match status" value="1"/>
</dbReference>
<dbReference type="PANTHER" id="PTHR45631:SF202">
    <property type="entry name" value="SENESCENCE-INDUCED RECEPTOR-LIKE SERINE_THREONINE-PROTEIN KINASE"/>
    <property type="match status" value="1"/>
</dbReference>
<accession>A0A2U1KPM9</accession>
<keyword evidence="2" id="KW-0675">Receptor</keyword>
<evidence type="ECO:0000313" key="2">
    <source>
        <dbReference type="EMBL" id="PWA38643.1"/>
    </source>
</evidence>
<comment type="caution">
    <text evidence="2">The sequence shown here is derived from an EMBL/GenBank/DDBJ whole genome shotgun (WGS) entry which is preliminary data.</text>
</comment>
<name>A0A2U1KPM9_ARTAN</name>
<dbReference type="STRING" id="35608.A0A2U1KPM9"/>